<dbReference type="GO" id="GO:0030170">
    <property type="term" value="F:pyridoxal phosphate binding"/>
    <property type="evidence" value="ECO:0007669"/>
    <property type="project" value="InterPro"/>
</dbReference>
<dbReference type="PANTHER" id="PTHR13693:SF3">
    <property type="entry name" value="LD36009P"/>
    <property type="match status" value="1"/>
</dbReference>
<evidence type="ECO:0000256" key="1">
    <source>
        <dbReference type="ARBA" id="ARBA00001933"/>
    </source>
</evidence>
<evidence type="ECO:0000256" key="5">
    <source>
        <dbReference type="RuleBase" id="RU003693"/>
    </source>
</evidence>
<comment type="pathway">
    <text evidence="2">Lipid metabolism.</text>
</comment>
<dbReference type="Proteomes" id="UP000199072">
    <property type="component" value="Unassembled WGS sequence"/>
</dbReference>
<evidence type="ECO:0000256" key="2">
    <source>
        <dbReference type="ARBA" id="ARBA00005189"/>
    </source>
</evidence>
<keyword evidence="3 7" id="KW-0808">Transferase</keyword>
<dbReference type="CDD" id="cd06454">
    <property type="entry name" value="KBL_like"/>
    <property type="match status" value="1"/>
</dbReference>
<dbReference type="Gene3D" id="3.40.640.10">
    <property type="entry name" value="Type I PLP-dependent aspartate aminotransferase-like (Major domain)"/>
    <property type="match status" value="1"/>
</dbReference>
<accession>A0A1G7IRR2</accession>
<evidence type="ECO:0000313" key="8">
    <source>
        <dbReference type="Proteomes" id="UP000199072"/>
    </source>
</evidence>
<dbReference type="PANTHER" id="PTHR13693">
    <property type="entry name" value="CLASS II AMINOTRANSFERASE/8-AMINO-7-OXONONANOATE SYNTHASE"/>
    <property type="match status" value="1"/>
</dbReference>
<dbReference type="InterPro" id="IPR004839">
    <property type="entry name" value="Aminotransferase_I/II_large"/>
</dbReference>
<proteinExistence type="inferred from homology"/>
<name>A0A1G7IRR2_9SPHI</name>
<dbReference type="AlphaFoldDB" id="A0A1G7IRR2"/>
<dbReference type="PROSITE" id="PS00599">
    <property type="entry name" value="AA_TRANSFER_CLASS_2"/>
    <property type="match status" value="1"/>
</dbReference>
<keyword evidence="4 5" id="KW-0663">Pyridoxal phosphate</keyword>
<dbReference type="STRING" id="1391627.SAMN05216464_113139"/>
<evidence type="ECO:0000256" key="3">
    <source>
        <dbReference type="ARBA" id="ARBA00022679"/>
    </source>
</evidence>
<dbReference type="EMBL" id="FNAI01000013">
    <property type="protein sequence ID" value="SDF15420.1"/>
    <property type="molecule type" value="Genomic_DNA"/>
</dbReference>
<dbReference type="Pfam" id="PF00155">
    <property type="entry name" value="Aminotran_1_2"/>
    <property type="match status" value="1"/>
</dbReference>
<sequence length="444" mass="49376">MKLPLRIKLRANFVFKEPIISAMNIDFNKASFKDFEQIPGMDAYERAAYFDTYLNFLDDRGHLNYRIKTVSGCGPEVMLELKGKTRPRKFISLVSNDYLGFTQHPEVKAAAVAAIGKYGTGTGASPAIGGHFDFHEALEQKIAGFFRRGSAIVYTTGYTANSASLQSLLRRNDLAILDMAVHASVYEGCLQCDTKRFPHNNLQELERILTISRGKYQTRMVIIDGVYSQDGDFAHLPEIVKLCKQYGAYLVVDDAHGTGVIGKTGRGVIEHYDLFQEVDIITGTFSKSFAHIGGYLIAKPEVVRYLKFQARQHLFSVTAAPASACILKSIDLIDEEPQWMRKLWENVEYFKSGLKGLGLNTGNTQSAIIPVKIGDPYKTAQAAKLLMDAGIYTNPIIYPAVSPADARIRMSVMATHTFEHLDQVLNAFEQVSHKLNLKTTAAIV</sequence>
<dbReference type="Gene3D" id="3.90.1150.10">
    <property type="entry name" value="Aspartate Aminotransferase, domain 1"/>
    <property type="match status" value="1"/>
</dbReference>
<protein>
    <submittedName>
        <fullName evidence="7">Glycine C-acetyltransferase</fullName>
    </submittedName>
</protein>
<dbReference type="InterPro" id="IPR015421">
    <property type="entry name" value="PyrdxlP-dep_Trfase_major"/>
</dbReference>
<evidence type="ECO:0000313" key="7">
    <source>
        <dbReference type="EMBL" id="SDF15420.1"/>
    </source>
</evidence>
<dbReference type="InterPro" id="IPR001917">
    <property type="entry name" value="Aminotrans_II_pyridoxalP_BS"/>
</dbReference>
<dbReference type="InterPro" id="IPR050087">
    <property type="entry name" value="AON_synthase_class-II"/>
</dbReference>
<dbReference type="InterPro" id="IPR015424">
    <property type="entry name" value="PyrdxlP-dep_Trfase"/>
</dbReference>
<reference evidence="7 8" key="1">
    <citation type="submission" date="2016-10" db="EMBL/GenBank/DDBJ databases">
        <authorList>
            <person name="de Groot N.N."/>
        </authorList>
    </citation>
    <scope>NUCLEOTIDE SEQUENCE [LARGE SCALE GENOMIC DNA]</scope>
    <source>
        <strain evidence="7 8">47C3B</strain>
    </source>
</reference>
<dbReference type="GO" id="GO:0016740">
    <property type="term" value="F:transferase activity"/>
    <property type="evidence" value="ECO:0007669"/>
    <property type="project" value="UniProtKB-KW"/>
</dbReference>
<dbReference type="SUPFAM" id="SSF53383">
    <property type="entry name" value="PLP-dependent transferases"/>
    <property type="match status" value="1"/>
</dbReference>
<gene>
    <name evidence="7" type="ORF">SAMN05216464_113139</name>
</gene>
<comment type="cofactor">
    <cofactor evidence="1 5">
        <name>pyridoxal 5'-phosphate</name>
        <dbReference type="ChEBI" id="CHEBI:597326"/>
    </cofactor>
</comment>
<feature type="domain" description="Aminotransferase class I/classII large" evidence="6">
    <location>
        <begin position="89"/>
        <end position="427"/>
    </location>
</feature>
<keyword evidence="8" id="KW-1185">Reference proteome</keyword>
<evidence type="ECO:0000256" key="4">
    <source>
        <dbReference type="ARBA" id="ARBA00022898"/>
    </source>
</evidence>
<organism evidence="7 8">
    <name type="scientific">Mucilaginibacter pineti</name>
    <dbReference type="NCBI Taxonomy" id="1391627"/>
    <lineage>
        <taxon>Bacteria</taxon>
        <taxon>Pseudomonadati</taxon>
        <taxon>Bacteroidota</taxon>
        <taxon>Sphingobacteriia</taxon>
        <taxon>Sphingobacteriales</taxon>
        <taxon>Sphingobacteriaceae</taxon>
        <taxon>Mucilaginibacter</taxon>
    </lineage>
</organism>
<comment type="similarity">
    <text evidence="5">Belongs to the class-II pyridoxal-phosphate-dependent aminotransferase family.</text>
</comment>
<dbReference type="InterPro" id="IPR015422">
    <property type="entry name" value="PyrdxlP-dep_Trfase_small"/>
</dbReference>
<evidence type="ECO:0000259" key="6">
    <source>
        <dbReference type="Pfam" id="PF00155"/>
    </source>
</evidence>